<organism evidence="1 2">
    <name type="scientific">Pseudohoeflea suaedae</name>
    <dbReference type="NCBI Taxonomy" id="877384"/>
    <lineage>
        <taxon>Bacteria</taxon>
        <taxon>Pseudomonadati</taxon>
        <taxon>Pseudomonadota</taxon>
        <taxon>Alphaproteobacteria</taxon>
        <taxon>Hyphomicrobiales</taxon>
        <taxon>Rhizobiaceae</taxon>
        <taxon>Pseudohoeflea</taxon>
    </lineage>
</organism>
<dbReference type="AlphaFoldDB" id="A0A4R5PHY2"/>
<evidence type="ECO:0000313" key="1">
    <source>
        <dbReference type="EMBL" id="TDH34817.1"/>
    </source>
</evidence>
<proteinExistence type="predicted"/>
<dbReference type="InterPro" id="IPR021457">
    <property type="entry name" value="DUF3108"/>
</dbReference>
<dbReference type="Proteomes" id="UP000295131">
    <property type="component" value="Unassembled WGS sequence"/>
</dbReference>
<accession>A0A4R5PHY2</accession>
<reference evidence="1 2" key="1">
    <citation type="journal article" date="2013" name="Int. J. Syst. Evol. Microbiol.">
        <title>Hoeflea suaedae sp. nov., an endophytic bacterium isolated from the root of the halophyte Suaeda maritima.</title>
        <authorList>
            <person name="Chung E.J."/>
            <person name="Park J.A."/>
            <person name="Pramanik P."/>
            <person name="Bibi F."/>
            <person name="Jeon C.O."/>
            <person name="Chung Y.R."/>
        </authorList>
    </citation>
    <scope>NUCLEOTIDE SEQUENCE [LARGE SCALE GENOMIC DNA]</scope>
    <source>
        <strain evidence="1 2">YC6898</strain>
    </source>
</reference>
<gene>
    <name evidence="1" type="ORF">E2A64_13805</name>
</gene>
<dbReference type="EMBL" id="SMSI01000003">
    <property type="protein sequence ID" value="TDH34817.1"/>
    <property type="molecule type" value="Genomic_DNA"/>
</dbReference>
<keyword evidence="2" id="KW-1185">Reference proteome</keyword>
<dbReference type="Pfam" id="PF11306">
    <property type="entry name" value="DUF3108"/>
    <property type="match status" value="1"/>
</dbReference>
<comment type="caution">
    <text evidence="1">The sequence shown here is derived from an EMBL/GenBank/DDBJ whole genome shotgun (WGS) entry which is preliminary data.</text>
</comment>
<sequence length="270" mass="29573">MAHEHGSARSVKNYRLLSMAMLVSAGLVTFSQPAAFAESKADRTDYSVSLLGLPIASLSFRTRVDGSNYTISGSLKTSFIAEILEPTRGTITSKGRITRDQFRADSFEVKYSTGRKNARAAYTARNGNVRSATIEPKKNLPKNWIHVPASHKRSVVDPLASLVFPKGEKPCPQTVGVFDGESRFDLKLSPIGKRQFSTDGFSGEALACSVRFVPKSGYRKDNSSIDYVRKLKGIEVWFAPHPEDGYMAPVYAKIPTKVGRVVVSASRFGS</sequence>
<protein>
    <submittedName>
        <fullName evidence="1">DUF3108 domain-containing protein</fullName>
    </submittedName>
</protein>
<evidence type="ECO:0000313" key="2">
    <source>
        <dbReference type="Proteomes" id="UP000295131"/>
    </source>
</evidence>
<name>A0A4R5PHY2_9HYPH</name>